<dbReference type="AlphaFoldDB" id="A0A3G8H9V9"/>
<dbReference type="Proteomes" id="UP000270411">
    <property type="component" value="Plasmid unnamed2"/>
</dbReference>
<accession>A0A3G8H9V9</accession>
<evidence type="ECO:0000313" key="1">
    <source>
        <dbReference type="EMBL" id="AZG17254.1"/>
    </source>
</evidence>
<dbReference type="RefSeq" id="WP_124686983.1">
    <property type="nucleotide sequence ID" value="NZ_CP033971.1"/>
</dbReference>
<gene>
    <name evidence="1" type="ORF">EHF44_27775</name>
</gene>
<dbReference type="KEGG" id="cpau:EHF44_27775"/>
<dbReference type="EMBL" id="CP033971">
    <property type="protein sequence ID" value="AZG17254.1"/>
    <property type="molecule type" value="Genomic_DNA"/>
</dbReference>
<name>A0A3G8H9V9_9BURK</name>
<geneLocation type="plasmid" evidence="1">
    <name>unnamed2</name>
</geneLocation>
<organism evidence="1 2">
    <name type="scientific">Cupriavidus pauculus</name>
    <dbReference type="NCBI Taxonomy" id="82633"/>
    <lineage>
        <taxon>Bacteria</taxon>
        <taxon>Pseudomonadati</taxon>
        <taxon>Pseudomonadota</taxon>
        <taxon>Betaproteobacteria</taxon>
        <taxon>Burkholderiales</taxon>
        <taxon>Burkholderiaceae</taxon>
        <taxon>Cupriavidus</taxon>
    </lineage>
</organism>
<protein>
    <submittedName>
        <fullName evidence="1">Uncharacterized protein</fullName>
    </submittedName>
</protein>
<sequence>MKANTTRRVRKNVQFESPEALRARLAAFALGTRTTAARRSKVEEPTVRGSVLAGRRLRAVS</sequence>
<proteinExistence type="predicted"/>
<keyword evidence="1" id="KW-0614">Plasmid</keyword>
<reference evidence="2" key="1">
    <citation type="submission" date="2018-11" db="EMBL/GenBank/DDBJ databases">
        <title>FDA dAtabase for Regulatory Grade micrObial Sequences (FDA-ARGOS): Supporting development and validation of Infectious Disease Dx tests.</title>
        <authorList>
            <person name="Goldberg B."/>
            <person name="Campos J."/>
            <person name="Tallon L."/>
            <person name="Sadzewicz L."/>
            <person name="Zhao X."/>
            <person name="Vavikolanu K."/>
            <person name="Mehta A."/>
            <person name="Aluvathingal J."/>
            <person name="Nadendla S."/>
            <person name="Geyer C."/>
            <person name="Nandy P."/>
            <person name="Yan Y."/>
            <person name="Sichtig H."/>
        </authorList>
    </citation>
    <scope>NUCLEOTIDE SEQUENCE [LARGE SCALE GENOMIC DNA]</scope>
    <source>
        <strain evidence="2">FDAARGOS_614</strain>
        <plasmid evidence="2">unnamed2</plasmid>
    </source>
</reference>
<evidence type="ECO:0000313" key="2">
    <source>
        <dbReference type="Proteomes" id="UP000270411"/>
    </source>
</evidence>